<reference evidence="1 2" key="2">
    <citation type="journal article" date="2022" name="Mol. Ecol. Resour.">
        <title>The genomes of chicory, endive, great burdock and yacon provide insights into Asteraceae paleo-polyploidization history and plant inulin production.</title>
        <authorList>
            <person name="Fan W."/>
            <person name="Wang S."/>
            <person name="Wang H."/>
            <person name="Wang A."/>
            <person name="Jiang F."/>
            <person name="Liu H."/>
            <person name="Zhao H."/>
            <person name="Xu D."/>
            <person name="Zhang Y."/>
        </authorList>
    </citation>
    <scope>NUCLEOTIDE SEQUENCE [LARGE SCALE GENOMIC DNA]</scope>
    <source>
        <strain evidence="2">cv. Punajuju</strain>
        <tissue evidence="1">Leaves</tissue>
    </source>
</reference>
<comment type="caution">
    <text evidence="1">The sequence shown here is derived from an EMBL/GenBank/DDBJ whole genome shotgun (WGS) entry which is preliminary data.</text>
</comment>
<proteinExistence type="predicted"/>
<gene>
    <name evidence="1" type="ORF">L2E82_39517</name>
</gene>
<accession>A0ACB9AJS2</accession>
<organism evidence="1 2">
    <name type="scientific">Cichorium intybus</name>
    <name type="common">Chicory</name>
    <dbReference type="NCBI Taxonomy" id="13427"/>
    <lineage>
        <taxon>Eukaryota</taxon>
        <taxon>Viridiplantae</taxon>
        <taxon>Streptophyta</taxon>
        <taxon>Embryophyta</taxon>
        <taxon>Tracheophyta</taxon>
        <taxon>Spermatophyta</taxon>
        <taxon>Magnoliopsida</taxon>
        <taxon>eudicotyledons</taxon>
        <taxon>Gunneridae</taxon>
        <taxon>Pentapetalae</taxon>
        <taxon>asterids</taxon>
        <taxon>campanulids</taxon>
        <taxon>Asterales</taxon>
        <taxon>Asteraceae</taxon>
        <taxon>Cichorioideae</taxon>
        <taxon>Cichorieae</taxon>
        <taxon>Cichoriinae</taxon>
        <taxon>Cichorium</taxon>
    </lineage>
</organism>
<sequence>MNITNNGCRHHDWGGRPAIPTTSETERVAMMIGLLIGKGKATVRGRKERRRWVLVMFTTEKGRLHALFTGGIEWTICVGYGEDDNRWYRGRRQSFLIKCLAVGRWAPIT</sequence>
<dbReference type="EMBL" id="CM042015">
    <property type="protein sequence ID" value="KAI3709751.1"/>
    <property type="molecule type" value="Genomic_DNA"/>
</dbReference>
<protein>
    <submittedName>
        <fullName evidence="1">Uncharacterized protein</fullName>
    </submittedName>
</protein>
<keyword evidence="2" id="KW-1185">Reference proteome</keyword>
<reference evidence="2" key="1">
    <citation type="journal article" date="2022" name="Mol. Ecol. Resour.">
        <title>The genomes of chicory, endive, great burdock and yacon provide insights into Asteraceae palaeo-polyploidization history and plant inulin production.</title>
        <authorList>
            <person name="Fan W."/>
            <person name="Wang S."/>
            <person name="Wang H."/>
            <person name="Wang A."/>
            <person name="Jiang F."/>
            <person name="Liu H."/>
            <person name="Zhao H."/>
            <person name="Xu D."/>
            <person name="Zhang Y."/>
        </authorList>
    </citation>
    <scope>NUCLEOTIDE SEQUENCE [LARGE SCALE GENOMIC DNA]</scope>
    <source>
        <strain evidence="2">cv. Punajuju</strain>
    </source>
</reference>
<evidence type="ECO:0000313" key="1">
    <source>
        <dbReference type="EMBL" id="KAI3709751.1"/>
    </source>
</evidence>
<dbReference type="Proteomes" id="UP001055811">
    <property type="component" value="Linkage Group LG07"/>
</dbReference>
<name>A0ACB9AJS2_CICIN</name>
<evidence type="ECO:0000313" key="2">
    <source>
        <dbReference type="Proteomes" id="UP001055811"/>
    </source>
</evidence>